<dbReference type="RefSeq" id="XP_037158664.1">
    <property type="nucleotide sequence ID" value="XM_037314462.1"/>
</dbReference>
<reference evidence="2 3" key="1">
    <citation type="journal article" date="2020" name="Genomics">
        <title>Complete, high-quality genomes from long-read metagenomic sequencing of two wolf lichen thalli reveals enigmatic genome architecture.</title>
        <authorList>
            <person name="McKenzie S.K."/>
            <person name="Walston R.F."/>
            <person name="Allen J.L."/>
        </authorList>
    </citation>
    <scope>NUCLEOTIDE SEQUENCE [LARGE SCALE GENOMIC DNA]</scope>
    <source>
        <strain evidence="2">WasteWater2</strain>
    </source>
</reference>
<dbReference type="OrthoDB" id="5429907at2759"/>
<organism evidence="2 3">
    <name type="scientific">Letharia columbiana</name>
    <dbReference type="NCBI Taxonomy" id="112416"/>
    <lineage>
        <taxon>Eukaryota</taxon>
        <taxon>Fungi</taxon>
        <taxon>Dikarya</taxon>
        <taxon>Ascomycota</taxon>
        <taxon>Pezizomycotina</taxon>
        <taxon>Lecanoromycetes</taxon>
        <taxon>OSLEUM clade</taxon>
        <taxon>Lecanoromycetidae</taxon>
        <taxon>Lecanorales</taxon>
        <taxon>Lecanorineae</taxon>
        <taxon>Parmeliaceae</taxon>
        <taxon>Letharia</taxon>
    </lineage>
</organism>
<evidence type="ECO:0000313" key="2">
    <source>
        <dbReference type="EMBL" id="KAF6225997.1"/>
    </source>
</evidence>
<sequence length="200" mass="21029">MLSSRNIFRVIALACFASLGLTEKPIKSEITGYGFASSSNTLYTGAQGSEHSLDAYPIGTLIYVVGLQKYFSVQDSCGDCTSQSQPHFDLWMGAPSYSDLKQLQKCAGGITVTDPTAAVIINPNNGYVVDTTPLMSSTGTCDNDADYSRTQPVLASGGTTGGDSTGRSGSCSWEGHCQGAPCQTDDDCSDPFSCVNHLCT</sequence>
<dbReference type="GeneID" id="59294261"/>
<protein>
    <submittedName>
        <fullName evidence="2">Uncharacterized protein</fullName>
    </submittedName>
</protein>
<evidence type="ECO:0000256" key="1">
    <source>
        <dbReference type="SAM" id="SignalP"/>
    </source>
</evidence>
<name>A0A8H6FEY1_9LECA</name>
<proteinExistence type="predicted"/>
<dbReference type="Proteomes" id="UP000578531">
    <property type="component" value="Unassembled WGS sequence"/>
</dbReference>
<feature type="signal peptide" evidence="1">
    <location>
        <begin position="1"/>
        <end position="22"/>
    </location>
</feature>
<accession>A0A8H6FEY1</accession>
<gene>
    <name evidence="2" type="ORF">HO173_012627</name>
</gene>
<comment type="caution">
    <text evidence="2">The sequence shown here is derived from an EMBL/GenBank/DDBJ whole genome shotgun (WGS) entry which is preliminary data.</text>
</comment>
<dbReference type="EMBL" id="JACCJC010000096">
    <property type="protein sequence ID" value="KAF6225997.1"/>
    <property type="molecule type" value="Genomic_DNA"/>
</dbReference>
<evidence type="ECO:0000313" key="3">
    <source>
        <dbReference type="Proteomes" id="UP000578531"/>
    </source>
</evidence>
<feature type="chain" id="PRO_5034491614" evidence="1">
    <location>
        <begin position="23"/>
        <end position="200"/>
    </location>
</feature>
<keyword evidence="1" id="KW-0732">Signal</keyword>
<dbReference type="AlphaFoldDB" id="A0A8H6FEY1"/>
<keyword evidence="3" id="KW-1185">Reference proteome</keyword>